<keyword evidence="2" id="KW-1185">Reference proteome</keyword>
<gene>
    <name evidence="1" type="ORF">MARA_57810</name>
</gene>
<name>A0A7I7S6L5_9MYCO</name>
<evidence type="ECO:0000313" key="1">
    <source>
        <dbReference type="EMBL" id="BBY52313.1"/>
    </source>
</evidence>
<evidence type="ECO:0000313" key="2">
    <source>
        <dbReference type="Proteomes" id="UP000467428"/>
    </source>
</evidence>
<dbReference type="AlphaFoldDB" id="A0A7I7S6L5"/>
<sequence>MPGPPRRFRDTVISHSERDTASAYARTLSRVWVIGDATGTPIPADPDALRDGGTRFLTDAFRRFGSLGDDNEVTAVTAWAEFAGGSTGRKLALSVKYRRPGPHRDLFAKFSRDLDDPERDAGRTQMESEVAFAAATRCDGFPVTVPTVLFADYHRASGTGILLTERIPFGRDGLEPQYAKCMDYDMPDQVGHYRALLASVARLAGADCRGAIEFDVGAGVPTVGPRPHLDRAKLLRRVDRLADFAAAHPDLLPESVRSAPFLTSLRDTLPELLRRESDAWELLRSDTDLTALCHWNANVDNAWFWRDDHDGLQCGLMDWGCVGRMNVAMAIWGAMCSAETDLWDGHLRELLDGFAHEFRRHGGPGVDVDVLVRHVLLYASVMGMTWLLDVPSHVRSTVRDLDAYSTRFDPAIRDVESVRCRLQMMTNVLNLWATHGVVDILPA</sequence>
<dbReference type="KEGG" id="marz:MARA_57810"/>
<dbReference type="InterPro" id="IPR011009">
    <property type="entry name" value="Kinase-like_dom_sf"/>
</dbReference>
<proteinExistence type="predicted"/>
<reference evidence="1 2" key="1">
    <citation type="journal article" date="2019" name="Emerg. Microbes Infect.">
        <title>Comprehensive subspecies identification of 175 nontuberculous mycobacteria species based on 7547 genomic profiles.</title>
        <authorList>
            <person name="Matsumoto Y."/>
            <person name="Kinjo T."/>
            <person name="Motooka D."/>
            <person name="Nabeya D."/>
            <person name="Jung N."/>
            <person name="Uechi K."/>
            <person name="Horii T."/>
            <person name="Iida T."/>
            <person name="Fujita J."/>
            <person name="Nakamura S."/>
        </authorList>
    </citation>
    <scope>NUCLEOTIDE SEQUENCE [LARGE SCALE GENOMIC DNA]</scope>
    <source>
        <strain evidence="1 2">JCM 18538</strain>
    </source>
</reference>
<protein>
    <recommendedName>
        <fullName evidence="3">Aminoglycoside phosphotransferase domain-containing protein</fullName>
    </recommendedName>
</protein>
<dbReference type="EMBL" id="AP022593">
    <property type="protein sequence ID" value="BBY52313.1"/>
    <property type="molecule type" value="Genomic_DNA"/>
</dbReference>
<evidence type="ECO:0008006" key="3">
    <source>
        <dbReference type="Google" id="ProtNLM"/>
    </source>
</evidence>
<organism evidence="1 2">
    <name type="scientific">Mycolicibacterium arabiense</name>
    <dbReference type="NCBI Taxonomy" id="1286181"/>
    <lineage>
        <taxon>Bacteria</taxon>
        <taxon>Bacillati</taxon>
        <taxon>Actinomycetota</taxon>
        <taxon>Actinomycetes</taxon>
        <taxon>Mycobacteriales</taxon>
        <taxon>Mycobacteriaceae</taxon>
        <taxon>Mycolicibacterium</taxon>
    </lineage>
</organism>
<accession>A0A7I7S6L5</accession>
<geneLocation type="plasmid" evidence="2">
    <name>pjcm18538 dna</name>
</geneLocation>
<dbReference type="Proteomes" id="UP000467428">
    <property type="component" value="Chromosome"/>
</dbReference>
<dbReference type="SUPFAM" id="SSF56112">
    <property type="entry name" value="Protein kinase-like (PK-like)"/>
    <property type="match status" value="1"/>
</dbReference>